<dbReference type="RefSeq" id="WP_160623884.1">
    <property type="nucleotide sequence ID" value="NZ_WUUQ01000001.1"/>
</dbReference>
<comment type="caution">
    <text evidence="2">The sequence shown here is derived from an EMBL/GenBank/DDBJ whole genome shotgun (WGS) entry which is preliminary data.</text>
</comment>
<dbReference type="PIRSF" id="PIRSF016789">
    <property type="entry name" value="DUF454"/>
    <property type="match status" value="1"/>
</dbReference>
<keyword evidence="1" id="KW-1133">Transmembrane helix</keyword>
<dbReference type="AlphaFoldDB" id="A0A6N8U6P6"/>
<organism evidence="2 3">
    <name type="scientific">Copranaerobaculum intestinale</name>
    <dbReference type="NCBI Taxonomy" id="2692629"/>
    <lineage>
        <taxon>Bacteria</taxon>
        <taxon>Bacillati</taxon>
        <taxon>Bacillota</taxon>
        <taxon>Erysipelotrichia</taxon>
        <taxon>Erysipelotrichales</taxon>
        <taxon>Erysipelotrichaceae</taxon>
        <taxon>Copranaerobaculum</taxon>
    </lineage>
</organism>
<evidence type="ECO:0000256" key="1">
    <source>
        <dbReference type="SAM" id="Phobius"/>
    </source>
</evidence>
<keyword evidence="1" id="KW-0472">Membrane</keyword>
<reference evidence="2 3" key="2">
    <citation type="submission" date="2020-01" db="EMBL/GenBank/DDBJ databases">
        <title>Clostridiaceae sp. nov. isolated from the gut of human by culturomics.</title>
        <authorList>
            <person name="Chang Y."/>
        </authorList>
    </citation>
    <scope>NUCLEOTIDE SEQUENCE [LARGE SCALE GENOMIC DNA]</scope>
    <source>
        <strain evidence="2 3">DONG20-135</strain>
    </source>
</reference>
<protein>
    <submittedName>
        <fullName evidence="2">DUF454 family protein</fullName>
    </submittedName>
</protein>
<evidence type="ECO:0000313" key="2">
    <source>
        <dbReference type="EMBL" id="MXQ72383.1"/>
    </source>
</evidence>
<dbReference type="EMBL" id="WUUQ01000001">
    <property type="protein sequence ID" value="MXQ72383.1"/>
    <property type="molecule type" value="Genomic_DNA"/>
</dbReference>
<keyword evidence="3" id="KW-1185">Reference proteome</keyword>
<reference evidence="2 3" key="1">
    <citation type="submission" date="2019-12" db="EMBL/GenBank/DDBJ databases">
        <authorList>
            <person name="Yang R."/>
        </authorList>
    </citation>
    <scope>NUCLEOTIDE SEQUENCE [LARGE SCALE GENOMIC DNA]</scope>
    <source>
        <strain evidence="2 3">DONG20-135</strain>
    </source>
</reference>
<dbReference type="PANTHER" id="PTHR35813">
    <property type="entry name" value="INNER MEMBRANE PROTEIN YBAN"/>
    <property type="match status" value="1"/>
</dbReference>
<dbReference type="PANTHER" id="PTHR35813:SF1">
    <property type="entry name" value="INNER MEMBRANE PROTEIN YBAN"/>
    <property type="match status" value="1"/>
</dbReference>
<sequence length="120" mass="14190">MKLIYIVIGWIAVILGSIGVMLPVLPTTPFVLLAAWCFAKSSPKFHRWLTSTNMYQTHLQSFVEHRSMTKKTKITLLTFATAMLLIAMYFMEAWYLRLFLLFLILFKYYYFFFKIRTIPA</sequence>
<keyword evidence="1" id="KW-0812">Transmembrane</keyword>
<gene>
    <name evidence="2" type="ORF">GSF08_00315</name>
</gene>
<proteinExistence type="predicted"/>
<dbReference type="Pfam" id="PF04304">
    <property type="entry name" value="DUF454"/>
    <property type="match status" value="1"/>
</dbReference>
<evidence type="ECO:0000313" key="3">
    <source>
        <dbReference type="Proteomes" id="UP000434036"/>
    </source>
</evidence>
<feature type="transmembrane region" description="Helical" evidence="1">
    <location>
        <begin position="74"/>
        <end position="90"/>
    </location>
</feature>
<dbReference type="GO" id="GO:0005886">
    <property type="term" value="C:plasma membrane"/>
    <property type="evidence" value="ECO:0007669"/>
    <property type="project" value="TreeGrafter"/>
</dbReference>
<name>A0A6N8U6P6_9FIRM</name>
<dbReference type="Proteomes" id="UP000434036">
    <property type="component" value="Unassembled WGS sequence"/>
</dbReference>
<feature type="transmembrane region" description="Helical" evidence="1">
    <location>
        <begin position="6"/>
        <end position="39"/>
    </location>
</feature>
<dbReference type="InterPro" id="IPR007401">
    <property type="entry name" value="DUF454"/>
</dbReference>
<accession>A0A6N8U6P6</accession>
<feature type="transmembrane region" description="Helical" evidence="1">
    <location>
        <begin position="96"/>
        <end position="113"/>
    </location>
</feature>